<dbReference type="OrthoDB" id="10248252at2759"/>
<dbReference type="PANTHER" id="PTHR19857">
    <property type="entry name" value="MITOCHONDRIAL DIVISION PROTEIN 1-RELATED"/>
    <property type="match status" value="1"/>
</dbReference>
<dbReference type="EMBL" id="GL883028">
    <property type="protein sequence ID" value="EGG14685.1"/>
    <property type="molecule type" value="Genomic_DNA"/>
</dbReference>
<evidence type="ECO:0000313" key="4">
    <source>
        <dbReference type="EMBL" id="EGG14685.1"/>
    </source>
</evidence>
<reference evidence="5" key="1">
    <citation type="journal article" date="2011" name="Genome Res.">
        <title>Phylogeny-wide analysis of social amoeba genomes highlights ancient origins for complex intercellular communication.</title>
        <authorList>
            <person name="Heidel A.J."/>
            <person name="Lawal H.M."/>
            <person name="Felder M."/>
            <person name="Schilde C."/>
            <person name="Helps N.R."/>
            <person name="Tunggal B."/>
            <person name="Rivero F."/>
            <person name="John U."/>
            <person name="Schleicher M."/>
            <person name="Eichinger L."/>
            <person name="Platzer M."/>
            <person name="Noegel A.A."/>
            <person name="Schaap P."/>
            <person name="Gloeckner G."/>
        </authorList>
    </citation>
    <scope>NUCLEOTIDE SEQUENCE [LARGE SCALE GENOMIC DNA]</scope>
    <source>
        <strain evidence="5">SH3</strain>
    </source>
</reference>
<dbReference type="STRING" id="1054147.F4QBU7"/>
<dbReference type="Gene3D" id="2.130.10.10">
    <property type="entry name" value="YVTN repeat-like/Quinoprotein amine dehydrogenase"/>
    <property type="match status" value="1"/>
</dbReference>
<evidence type="ECO:0000256" key="1">
    <source>
        <dbReference type="ARBA" id="ARBA00022574"/>
    </source>
</evidence>
<dbReference type="PANTHER" id="PTHR19857:SF8">
    <property type="entry name" value="ANGIO-ASSOCIATED MIGRATORY CELL PROTEIN"/>
    <property type="match status" value="1"/>
</dbReference>
<dbReference type="PROSITE" id="PS00678">
    <property type="entry name" value="WD_REPEATS_1"/>
    <property type="match status" value="2"/>
</dbReference>
<dbReference type="GeneID" id="14866635"/>
<dbReference type="KEGG" id="dfa:DFA_10943"/>
<evidence type="ECO:0000313" key="5">
    <source>
        <dbReference type="Proteomes" id="UP000007797"/>
    </source>
</evidence>
<feature type="repeat" description="WD" evidence="3">
    <location>
        <begin position="658"/>
        <end position="699"/>
    </location>
</feature>
<organism evidence="4 5">
    <name type="scientific">Cavenderia fasciculata</name>
    <name type="common">Slime mold</name>
    <name type="synonym">Dictyostelium fasciculatum</name>
    <dbReference type="NCBI Taxonomy" id="261658"/>
    <lineage>
        <taxon>Eukaryota</taxon>
        <taxon>Amoebozoa</taxon>
        <taxon>Evosea</taxon>
        <taxon>Eumycetozoa</taxon>
        <taxon>Dictyostelia</taxon>
        <taxon>Acytosteliales</taxon>
        <taxon>Cavenderiaceae</taxon>
        <taxon>Cavenderia</taxon>
    </lineage>
</organism>
<dbReference type="InterPro" id="IPR015943">
    <property type="entry name" value="WD40/YVTN_repeat-like_dom_sf"/>
</dbReference>
<dbReference type="Pfam" id="PF00400">
    <property type="entry name" value="WD40"/>
    <property type="match status" value="3"/>
</dbReference>
<gene>
    <name evidence="4" type="ORF">DFA_10943</name>
</gene>
<evidence type="ECO:0000256" key="2">
    <source>
        <dbReference type="ARBA" id="ARBA00022737"/>
    </source>
</evidence>
<evidence type="ECO:0008006" key="6">
    <source>
        <dbReference type="Google" id="ProtNLM"/>
    </source>
</evidence>
<dbReference type="PROSITE" id="PS50294">
    <property type="entry name" value="WD_REPEATS_REGION"/>
    <property type="match status" value="1"/>
</dbReference>
<keyword evidence="1 3" id="KW-0853">WD repeat</keyword>
<evidence type="ECO:0000256" key="3">
    <source>
        <dbReference type="PROSITE-ProRule" id="PRU00221"/>
    </source>
</evidence>
<feature type="repeat" description="WD" evidence="3">
    <location>
        <begin position="701"/>
        <end position="735"/>
    </location>
</feature>
<name>F4QBU7_CACFS</name>
<dbReference type="PROSITE" id="PS50082">
    <property type="entry name" value="WD_REPEATS_2"/>
    <property type="match status" value="3"/>
</dbReference>
<dbReference type="InterPro" id="IPR051179">
    <property type="entry name" value="WD_repeat_multifunction"/>
</dbReference>
<sequence>MTKRESMKRKIPELNFDEFENKSLEQCIEFLSKIDRCLWTFWKGEVEESALDVIDVSKINVSKEGVIIKNASPQSTTPLTSNYSPNLAPSKPTKVLKLKQWAPLRIQAPSICQPYDLSGRPNTFSPQVLQSSLLKEPHSHIKSLDPIPDGKVMELAYLNQSIAYIQQVIGLSKGTTTLPIGEYSTHNIGELLHSTKALPKSIQSCLDRQSNHNIFFTNNGSIELRPYLPFLTRRHFFPNSVYTTKPNHFLNILPSPNDTYHVPFSQLEINILLQHLPNLVSGQVPKIQQLYHLCKNQLYGRVPIDVYRYLEDIRLGLEEFIPTNPNQTIVYTPKKEKFSTEMCLYKQSFGISKPRSSNKKIIGSLIDDMSFTHSYSPSGHPVIDVKIDPTGKTNKILALSTDKPNEATLYDFLTNETIKLEHHGTLCPEGHFSIDGNEVLTCGSDGSMVVWDVHDGKKLFSHGLPNDHALRIAIHPEMTLAATGYKDSKSIIMTNYKNYVCVDLTAPQKPEKNWPAEVSDLCFGNGVYNNYLLCGLYNSSDDDENDRKDAFCSLININKPEVYTLFHTAHKEISNVAWNPKSSAEFVVGSTDGYLTTYDIRCLDKPTRSILTGQLDSNLISWSPCGAYLVYCGSGNCPLVYDKRYIDKPLIVLSHDVFDMESGVVSHSTWSKQGNFLITCGDDCCVRVWDISKGDPYVKCFKNHKSQVNFVDISRDSDFIVSGGDDGHVNIYSTRPEGNIFY</sequence>
<dbReference type="InterPro" id="IPR036322">
    <property type="entry name" value="WD40_repeat_dom_sf"/>
</dbReference>
<keyword evidence="2" id="KW-0677">Repeat</keyword>
<accession>F4QBU7</accession>
<dbReference type="SMART" id="SM00320">
    <property type="entry name" value="WD40"/>
    <property type="match status" value="6"/>
</dbReference>
<keyword evidence="5" id="KW-1185">Reference proteome</keyword>
<dbReference type="Proteomes" id="UP000007797">
    <property type="component" value="Unassembled WGS sequence"/>
</dbReference>
<dbReference type="InterPro" id="IPR001680">
    <property type="entry name" value="WD40_rpt"/>
</dbReference>
<dbReference type="InterPro" id="IPR019775">
    <property type="entry name" value="WD40_repeat_CS"/>
</dbReference>
<protein>
    <recommendedName>
        <fullName evidence="6">WD40 repeat-containing protein</fullName>
    </recommendedName>
</protein>
<dbReference type="AlphaFoldDB" id="F4QBU7"/>
<proteinExistence type="predicted"/>
<feature type="repeat" description="WD" evidence="3">
    <location>
        <begin position="432"/>
        <end position="461"/>
    </location>
</feature>
<dbReference type="RefSeq" id="XP_004351193.1">
    <property type="nucleotide sequence ID" value="XM_004351141.1"/>
</dbReference>
<dbReference type="SUPFAM" id="SSF50978">
    <property type="entry name" value="WD40 repeat-like"/>
    <property type="match status" value="1"/>
</dbReference>